<dbReference type="Pfam" id="PF00072">
    <property type="entry name" value="Response_reg"/>
    <property type="match status" value="1"/>
</dbReference>
<dbReference type="Gene3D" id="3.30.565.10">
    <property type="entry name" value="Histidine kinase-like ATPase, C-terminal domain"/>
    <property type="match status" value="1"/>
</dbReference>
<dbReference type="Gene3D" id="2.30.30.40">
    <property type="entry name" value="SH3 Domains"/>
    <property type="match status" value="1"/>
</dbReference>
<keyword evidence="6" id="KW-0902">Two-component regulatory system</keyword>
<dbReference type="SMART" id="SM00073">
    <property type="entry name" value="HPT"/>
    <property type="match status" value="1"/>
</dbReference>
<feature type="region of interest" description="Disordered" evidence="10">
    <location>
        <begin position="1147"/>
        <end position="1172"/>
    </location>
</feature>
<dbReference type="PROSITE" id="PS50110">
    <property type="entry name" value="RESPONSE_REGULATORY"/>
    <property type="match status" value="1"/>
</dbReference>
<dbReference type="InterPro" id="IPR051315">
    <property type="entry name" value="Bact_Chemotaxis_CheA"/>
</dbReference>
<evidence type="ECO:0000256" key="1">
    <source>
        <dbReference type="ARBA" id="ARBA00000085"/>
    </source>
</evidence>
<dbReference type="GO" id="GO:0000155">
    <property type="term" value="F:phosphorelay sensor kinase activity"/>
    <property type="evidence" value="ECO:0007669"/>
    <property type="project" value="InterPro"/>
</dbReference>
<dbReference type="InterPro" id="IPR036641">
    <property type="entry name" value="HPT_dom_sf"/>
</dbReference>
<feature type="domain" description="Response regulatory" evidence="12">
    <location>
        <begin position="1809"/>
        <end position="1926"/>
    </location>
</feature>
<feature type="region of interest" description="Disordered" evidence="10">
    <location>
        <begin position="620"/>
        <end position="651"/>
    </location>
</feature>
<dbReference type="InterPro" id="IPR008207">
    <property type="entry name" value="Sig_transdc_His_kin_Hpt_dom"/>
</dbReference>
<dbReference type="InterPro" id="IPR004358">
    <property type="entry name" value="Sig_transdc_His_kin-like_C"/>
</dbReference>
<dbReference type="Gene3D" id="1.10.287.560">
    <property type="entry name" value="Histidine kinase CheA-like, homodimeric domain"/>
    <property type="match status" value="1"/>
</dbReference>
<feature type="modified residue" description="4-aspartylphosphate" evidence="8">
    <location>
        <position position="1859"/>
    </location>
</feature>
<evidence type="ECO:0000256" key="2">
    <source>
        <dbReference type="ARBA" id="ARBA00012438"/>
    </source>
</evidence>
<evidence type="ECO:0000256" key="4">
    <source>
        <dbReference type="ARBA" id="ARBA00022679"/>
    </source>
</evidence>
<dbReference type="InterPro" id="IPR004105">
    <property type="entry name" value="CheA-like_dim"/>
</dbReference>
<protein>
    <recommendedName>
        <fullName evidence="2">histidine kinase</fullName>
        <ecNumber evidence="2">2.7.13.3</ecNumber>
    </recommendedName>
</protein>
<keyword evidence="3 8" id="KW-0597">Phosphoprotein</keyword>
<evidence type="ECO:0000256" key="5">
    <source>
        <dbReference type="ARBA" id="ARBA00022777"/>
    </source>
</evidence>
<dbReference type="PANTHER" id="PTHR43395:SF1">
    <property type="entry name" value="CHEMOTAXIS PROTEIN CHEA"/>
    <property type="match status" value="1"/>
</dbReference>
<proteinExistence type="predicted"/>
<evidence type="ECO:0000256" key="6">
    <source>
        <dbReference type="ARBA" id="ARBA00023012"/>
    </source>
</evidence>
<dbReference type="SUPFAM" id="SSF55874">
    <property type="entry name" value="ATPase domain of HSP90 chaperone/DNA topoisomerase II/histidine kinase"/>
    <property type="match status" value="1"/>
</dbReference>
<dbReference type="SUPFAM" id="SSF50341">
    <property type="entry name" value="CheW-like"/>
    <property type="match status" value="1"/>
</dbReference>
<dbReference type="GO" id="GO:0005737">
    <property type="term" value="C:cytoplasm"/>
    <property type="evidence" value="ECO:0007669"/>
    <property type="project" value="InterPro"/>
</dbReference>
<dbReference type="SMART" id="SM00260">
    <property type="entry name" value="CheW"/>
    <property type="match status" value="1"/>
</dbReference>
<feature type="domain" description="HPt" evidence="14">
    <location>
        <begin position="2"/>
        <end position="106"/>
    </location>
</feature>
<evidence type="ECO:0000313" key="15">
    <source>
        <dbReference type="EMBL" id="BAP91660.1"/>
    </source>
</evidence>
<evidence type="ECO:0000259" key="12">
    <source>
        <dbReference type="PROSITE" id="PS50110"/>
    </source>
</evidence>
<dbReference type="InterPro" id="IPR036097">
    <property type="entry name" value="HisK_dim/P_sf"/>
</dbReference>
<feature type="compositionally biased region" description="Polar residues" evidence="10">
    <location>
        <begin position="1189"/>
        <end position="1210"/>
    </location>
</feature>
<comment type="catalytic activity">
    <reaction evidence="1">
        <text>ATP + protein L-histidine = ADP + protein N-phospho-L-histidine.</text>
        <dbReference type="EC" id="2.7.13.3"/>
    </reaction>
</comment>
<dbReference type="InterPro" id="IPR001789">
    <property type="entry name" value="Sig_transdc_resp-reg_receiver"/>
</dbReference>
<evidence type="ECO:0000259" key="11">
    <source>
        <dbReference type="PROSITE" id="PS50109"/>
    </source>
</evidence>
<evidence type="ECO:0000256" key="8">
    <source>
        <dbReference type="PROSITE-ProRule" id="PRU00169"/>
    </source>
</evidence>
<dbReference type="SMART" id="SM00387">
    <property type="entry name" value="HATPase_c"/>
    <property type="match status" value="1"/>
</dbReference>
<dbReference type="InterPro" id="IPR036061">
    <property type="entry name" value="CheW-like_dom_sf"/>
</dbReference>
<feature type="region of interest" description="Disordered" evidence="10">
    <location>
        <begin position="1187"/>
        <end position="1210"/>
    </location>
</feature>
<dbReference type="SUPFAM" id="SSF52172">
    <property type="entry name" value="CheY-like"/>
    <property type="match status" value="1"/>
</dbReference>
<dbReference type="Pfam" id="PF02518">
    <property type="entry name" value="HATPase_c"/>
    <property type="match status" value="1"/>
</dbReference>
<feature type="compositionally biased region" description="Polar residues" evidence="10">
    <location>
        <begin position="1160"/>
        <end position="1172"/>
    </location>
</feature>
<dbReference type="InterPro" id="IPR005467">
    <property type="entry name" value="His_kinase_dom"/>
</dbReference>
<dbReference type="InterPro" id="IPR036890">
    <property type="entry name" value="HATPase_C_sf"/>
</dbReference>
<dbReference type="SUPFAM" id="SSF47226">
    <property type="entry name" value="Histidine-containing phosphotransfer domain, HPT domain"/>
    <property type="match status" value="1"/>
</dbReference>
<dbReference type="CDD" id="cd16916">
    <property type="entry name" value="HATPase_CheA-like"/>
    <property type="match status" value="1"/>
</dbReference>
<dbReference type="PANTHER" id="PTHR43395">
    <property type="entry name" value="SENSOR HISTIDINE KINASE CHEA"/>
    <property type="match status" value="1"/>
</dbReference>
<dbReference type="PROSITE" id="PS50109">
    <property type="entry name" value="HIS_KIN"/>
    <property type="match status" value="1"/>
</dbReference>
<dbReference type="InterPro" id="IPR002545">
    <property type="entry name" value="CheW-lke_dom"/>
</dbReference>
<feature type="domain" description="CheW-like" evidence="13">
    <location>
        <begin position="1637"/>
        <end position="1781"/>
    </location>
</feature>
<dbReference type="InterPro" id="IPR003594">
    <property type="entry name" value="HATPase_dom"/>
</dbReference>
<evidence type="ECO:0000259" key="13">
    <source>
        <dbReference type="PROSITE" id="PS50851"/>
    </source>
</evidence>
<gene>
    <name evidence="15" type="primary">hmpE</name>
</gene>
<dbReference type="Pfam" id="PF01627">
    <property type="entry name" value="Hpt"/>
    <property type="match status" value="1"/>
</dbReference>
<sequence length="1938" mass="213329">MLPEQQQRILGYFIEEAKDHLNTIEQGLLNLQNTIDDQEMVNEMFRAAHSVKGGAAMLGINSIQKTAHRLEDYFKELKEHRIQVDQKLESLFLQVFDTLQALLEQLQGPFGLTEDAAESIMAGADPVFEELKVHLESLLEKPPAVAAKPDRKALEAAFSKDVMEMLRQMLQLFKPPVWPDSRSQLEECCVTLSQMGDRFNLPNWCNLMAMARSAISNPENTAQTLAPVIIKEIKTAQELVIAGRSQEICVCEQLLAMQPAISIAEAEPEISDDIDQLLSFSEEPEIEPITASADEDSFDLFSDIDTVETQENSFDLQDSAPAFWEAETEHHPTQSFGFAPSEERTYDSKFAYPSGPEVGAAELNTLADLFETDIQLDEDWQEEEIINETAVQPIPNVTSELDGETDSEFADLFEDISPATSGQGGIEELDGFDDGIDLFDDTFSQELNSTQIQPIIATAADSEFADLFDDGLDAVSNVELPEARSESGETDSEFADLFDDGLDAVSSAEIPEAQIESGETDSEFGDLFDDVSTPVAPKKAIDEDDFNLLDETIFVENYRLEQPEAQIESLETDSEFGDLFDDVSEPVAPNQITGNDDFSTFDENIFQADNSFDLETKELEEQEAVKKQPASSKSAPPQNGDDLSQLFAGLEEDDLNWEELPPEAEEIESIQSPIEATPENWEIAADEWEMGSEENTQFSMMEGADNFADSEPSLEDSGDLSNLWGDESNLLDVEETNSDWQIDRASAAAEIPELMDLNDDDFDPNSLFGESPTLVQEITDSKQAAIADESPHHDLFGFNTLETESQDLNLGLDEQWFGFDEGELAPPVSIATEKSSPKTNQTQPKQESFDSFFSVQEETQAEFWVDESADDLSLENKSGGVEDLFSTSQDIFADTGSHDLWNIDGDGSIDLFGSSDESATTQAAELWSPNDFTAELDLDGSATAELTPTIAESNFNFDDVGNSYPDLELGIEEEKPIAIGDSTDDGNWDSSVDNLFDDIFAEPSLDEHLASEATIVQDFAVNLDAETAIPELSLDEEDSSAENWLGLDLSDVETDDDDLFAAEPDTPTASAQNDFDFDSDLEENWLGLDLDVGTDNNDLFAAELDTPAASAQNDFDFDSGLLDVADNNGAAEDFGFDELLGFDDAVATSAPSAPPAPKVDSTTNISDAQATPSDDFDELEALLGDDLQLPSNGQSSTVSNSTSNGQATSSGLDEFAELEALLGADAAPAPTVKVAPTPTSAKPTTSSSGFDDFAELERMVADAEPVTNPGGASKSARVSPTVQIKRPQKIWEQTMKVPVKHMDNLSNLVGELVVNRNTLEQDQERLRQCLDNLLNQVQQLSDVGARMQDLYERSLLEASLLASRRNYRSTLGSDSMGTHHTGEDYDPLEMDRFTSFHTLSQEMIELIVRVRESTSDIEFVTDETDQVCRQFRQVSTQLQEGLTRARMVPFGEIERVFPLMRYVRDKAAEFGKQAEIKIEGRETLIDKLILEHFSDPLKHLVNNAIAHGIETPEVRQRIGKSPVGRIVIRAFHQGNQTVITFSDDGAGIDVERVKTKALQKGLITREEAKTMSRHDIYQVIYHPGFSTKDEADSMAGRGVGMDVVLTSLSEIRGTINTDSTQGKGTTFTVRLPLTLSICKALCCLSDKARIAFPMDGVEDALDLEKERIHINEEGNQCIPWRDMMLPFRPLSELLTYNRHLGRGSVYGGNKEDDRISIVVLRSAGTFIALQVDQVLGEQEIVIKQLEGPIPKPLGVAGATVLGDGRIMPIGDVLELIDLSLGRIQSSDKIWRDQTASAALPPEPPKTEPTVLIVDDSITVRELLSMTFNKAGYRVEQARDGQEAWDKLKSGLPCEIVFCDIEMPRMDGLELLSRLQKDGDLNHLPVAMLTSRGADKHRQMAIQLGARGYFTKPYLEEALLDAASRMLKGEVLVTSASNA</sequence>
<reference evidence="15" key="1">
    <citation type="journal article" date="2014" name="Life">
        <title>Cellular Dynamics Drives the Emergence of Supracellular Structure in the Cyanobacterium, Phormidium sp. KS.</title>
        <authorList>
            <person name="Sato N."/>
            <person name="Katsumata Y."/>
            <person name="Sato K."/>
            <person name="Tajima N."/>
        </authorList>
    </citation>
    <scope>NUCLEOTIDE SEQUENCE</scope>
    <source>
        <strain evidence="15">KS</strain>
    </source>
</reference>
<feature type="modified residue" description="Phosphohistidine" evidence="7">
    <location>
        <position position="49"/>
    </location>
</feature>
<evidence type="ECO:0000259" key="14">
    <source>
        <dbReference type="PROSITE" id="PS50894"/>
    </source>
</evidence>
<dbReference type="GO" id="GO:0006935">
    <property type="term" value="P:chemotaxis"/>
    <property type="evidence" value="ECO:0007669"/>
    <property type="project" value="InterPro"/>
</dbReference>
<dbReference type="EMBL" id="AB992257">
    <property type="protein sequence ID" value="BAP91660.1"/>
    <property type="molecule type" value="Genomic_DNA"/>
</dbReference>
<dbReference type="FunFam" id="3.30.565.10:FF:000016">
    <property type="entry name" value="Chemotaxis protein CheA, putative"/>
    <property type="match status" value="1"/>
</dbReference>
<name>A0A3S5I6U9_9CYAN</name>
<dbReference type="PROSITE" id="PS50894">
    <property type="entry name" value="HPT"/>
    <property type="match status" value="1"/>
</dbReference>
<evidence type="ECO:0000256" key="7">
    <source>
        <dbReference type="PROSITE-ProRule" id="PRU00110"/>
    </source>
</evidence>
<dbReference type="EC" id="2.7.13.3" evidence="2"/>
<feature type="coiled-coil region" evidence="9">
    <location>
        <begin position="1316"/>
        <end position="1343"/>
    </location>
</feature>
<evidence type="ECO:0000256" key="10">
    <source>
        <dbReference type="SAM" id="MobiDB-lite"/>
    </source>
</evidence>
<dbReference type="PRINTS" id="PR00344">
    <property type="entry name" value="BCTRLSENSOR"/>
</dbReference>
<dbReference type="Gene3D" id="3.40.50.2300">
    <property type="match status" value="1"/>
</dbReference>
<keyword evidence="9" id="KW-0175">Coiled coil</keyword>
<keyword evidence="5 15" id="KW-0418">Kinase</keyword>
<feature type="region of interest" description="Disordered" evidence="10">
    <location>
        <begin position="1229"/>
        <end position="1250"/>
    </location>
</feature>
<dbReference type="CDD" id="cd00731">
    <property type="entry name" value="CheA_reg"/>
    <property type="match status" value="1"/>
</dbReference>
<evidence type="ECO:0000256" key="9">
    <source>
        <dbReference type="SAM" id="Coils"/>
    </source>
</evidence>
<dbReference type="InterPro" id="IPR011006">
    <property type="entry name" value="CheY-like_superfamily"/>
</dbReference>
<accession>A0A3S5I6U9</accession>
<dbReference type="Pfam" id="PF02895">
    <property type="entry name" value="H-kinase_dim"/>
    <property type="match status" value="1"/>
</dbReference>
<evidence type="ECO:0000256" key="3">
    <source>
        <dbReference type="ARBA" id="ARBA00022553"/>
    </source>
</evidence>
<feature type="compositionally biased region" description="Low complexity" evidence="10">
    <location>
        <begin position="1229"/>
        <end position="1248"/>
    </location>
</feature>
<organism evidence="15">
    <name type="scientific">Phormidium sp. KS</name>
    <dbReference type="NCBI Taxonomy" id="654446"/>
    <lineage>
        <taxon>Bacteria</taxon>
        <taxon>Bacillati</taxon>
        <taxon>Cyanobacteriota</taxon>
        <taxon>Cyanophyceae</taxon>
        <taxon>Oscillatoriophycideae</taxon>
        <taxon>Oscillatoriales</taxon>
        <taxon>Oscillatoriaceae</taxon>
        <taxon>Phormidium</taxon>
    </lineage>
</organism>
<keyword evidence="4" id="KW-0808">Transferase</keyword>
<dbReference type="PROSITE" id="PS50851">
    <property type="entry name" value="CHEW"/>
    <property type="match status" value="1"/>
</dbReference>
<dbReference type="SMART" id="SM01231">
    <property type="entry name" value="H-kinase_dim"/>
    <property type="match status" value="1"/>
</dbReference>
<dbReference type="SUPFAM" id="SSF47384">
    <property type="entry name" value="Homodimeric domain of signal transducing histidine kinase"/>
    <property type="match status" value="1"/>
</dbReference>
<feature type="domain" description="Histidine kinase" evidence="11">
    <location>
        <begin position="1497"/>
        <end position="1635"/>
    </location>
</feature>
<dbReference type="InterPro" id="IPR037006">
    <property type="entry name" value="CheA-like_homodim_sf"/>
</dbReference>
<dbReference type="Pfam" id="PF01584">
    <property type="entry name" value="CheW"/>
    <property type="match status" value="1"/>
</dbReference>
<dbReference type="SMART" id="SM00448">
    <property type="entry name" value="REC"/>
    <property type="match status" value="1"/>
</dbReference>
<dbReference type="Gene3D" id="1.20.120.160">
    <property type="entry name" value="HPT domain"/>
    <property type="match status" value="1"/>
</dbReference>
<dbReference type="CDD" id="cd00088">
    <property type="entry name" value="HPT"/>
    <property type="match status" value="1"/>
</dbReference>